<dbReference type="PIRSF" id="PIRSF006334">
    <property type="entry name" value="Cdd_plus_pseudo"/>
    <property type="match status" value="1"/>
</dbReference>
<dbReference type="GO" id="GO:0055086">
    <property type="term" value="P:nucleobase-containing small molecule metabolic process"/>
    <property type="evidence" value="ECO:0007669"/>
    <property type="project" value="UniProtKB-ARBA"/>
</dbReference>
<keyword evidence="3 6" id="KW-0479">Metal-binding</keyword>
<dbReference type="HAMAP" id="MF_01558">
    <property type="entry name" value="Cyt_deam"/>
    <property type="match status" value="1"/>
</dbReference>
<evidence type="ECO:0000256" key="8">
    <source>
        <dbReference type="PIRSR" id="PIRSR006334-2"/>
    </source>
</evidence>
<evidence type="ECO:0000256" key="6">
    <source>
        <dbReference type="HAMAP-Rule" id="MF_01558"/>
    </source>
</evidence>
<dbReference type="InterPro" id="IPR016193">
    <property type="entry name" value="Cytidine_deaminase-like"/>
</dbReference>
<evidence type="ECO:0000256" key="9">
    <source>
        <dbReference type="PIRSR" id="PIRSR006334-3"/>
    </source>
</evidence>
<evidence type="ECO:0000256" key="5">
    <source>
        <dbReference type="ARBA" id="ARBA00022833"/>
    </source>
</evidence>
<dbReference type="InterPro" id="IPR002125">
    <property type="entry name" value="CMP_dCMP_dom"/>
</dbReference>
<dbReference type="GO" id="GO:0072527">
    <property type="term" value="P:pyrimidine-containing compound metabolic process"/>
    <property type="evidence" value="ECO:0007669"/>
    <property type="project" value="UniProtKB-ARBA"/>
</dbReference>
<dbReference type="EC" id="3.5.4.5" evidence="6"/>
<dbReference type="PROSITE" id="PS51747">
    <property type="entry name" value="CYT_DCMP_DEAMINASES_2"/>
    <property type="match status" value="2"/>
</dbReference>
<dbReference type="RefSeq" id="WP_077493027.1">
    <property type="nucleotide sequence ID" value="NZ_MLHG01000006.1"/>
</dbReference>
<dbReference type="GO" id="GO:0008270">
    <property type="term" value="F:zinc ion binding"/>
    <property type="evidence" value="ECO:0007669"/>
    <property type="project" value="UniProtKB-UniRule"/>
</dbReference>
<evidence type="ECO:0000256" key="2">
    <source>
        <dbReference type="ARBA" id="ARBA00011738"/>
    </source>
</evidence>
<comment type="catalytic activity">
    <reaction evidence="6">
        <text>cytidine + H2O + H(+) = uridine + NH4(+)</text>
        <dbReference type="Rhea" id="RHEA:16069"/>
        <dbReference type="ChEBI" id="CHEBI:15377"/>
        <dbReference type="ChEBI" id="CHEBI:15378"/>
        <dbReference type="ChEBI" id="CHEBI:16704"/>
        <dbReference type="ChEBI" id="CHEBI:17562"/>
        <dbReference type="ChEBI" id="CHEBI:28938"/>
        <dbReference type="EC" id="3.5.4.5"/>
    </reaction>
</comment>
<comment type="catalytic activity">
    <reaction evidence="6">
        <text>2'-deoxycytidine + H2O + H(+) = 2'-deoxyuridine + NH4(+)</text>
        <dbReference type="Rhea" id="RHEA:13433"/>
        <dbReference type="ChEBI" id="CHEBI:15377"/>
        <dbReference type="ChEBI" id="CHEBI:15378"/>
        <dbReference type="ChEBI" id="CHEBI:15698"/>
        <dbReference type="ChEBI" id="CHEBI:16450"/>
        <dbReference type="ChEBI" id="CHEBI:28938"/>
        <dbReference type="EC" id="3.5.4.5"/>
    </reaction>
</comment>
<name>A0A1V3IKT4_9PAST</name>
<accession>A0A1V3IKT4</accession>
<gene>
    <name evidence="6" type="primary">cdd</name>
    <name evidence="11" type="ORF">BKK47_00660</name>
</gene>
<evidence type="ECO:0000259" key="10">
    <source>
        <dbReference type="PROSITE" id="PS51747"/>
    </source>
</evidence>
<evidence type="ECO:0000313" key="12">
    <source>
        <dbReference type="Proteomes" id="UP000189426"/>
    </source>
</evidence>
<keyword evidence="12" id="KW-1185">Reference proteome</keyword>
<dbReference type="SUPFAM" id="SSF53927">
    <property type="entry name" value="Cytidine deaminase-like"/>
    <property type="match status" value="2"/>
</dbReference>
<dbReference type="GO" id="GO:0042802">
    <property type="term" value="F:identical protein binding"/>
    <property type="evidence" value="ECO:0007669"/>
    <property type="project" value="UniProtKB-ARBA"/>
</dbReference>
<comment type="similarity">
    <text evidence="1 6">Belongs to the cytidine and deoxycytidylate deaminase family.</text>
</comment>
<dbReference type="EMBL" id="MLHG01000006">
    <property type="protein sequence ID" value="OOF41640.1"/>
    <property type="molecule type" value="Genomic_DNA"/>
</dbReference>
<proteinExistence type="inferred from homology"/>
<dbReference type="AlphaFoldDB" id="A0A1V3IKT4"/>
<keyword evidence="5 6" id="KW-0862">Zinc</keyword>
<dbReference type="PROSITE" id="PS00903">
    <property type="entry name" value="CYT_DCMP_DEAMINASES_1"/>
    <property type="match status" value="1"/>
</dbReference>
<feature type="domain" description="CMP/dCMP-type deaminase" evidence="10">
    <location>
        <begin position="186"/>
        <end position="292"/>
    </location>
</feature>
<dbReference type="InterPro" id="IPR050202">
    <property type="entry name" value="Cyt/Deoxycyt_deaminase"/>
</dbReference>
<dbReference type="Pfam" id="PF08211">
    <property type="entry name" value="dCMP_cyt_deam_2"/>
    <property type="match status" value="1"/>
</dbReference>
<reference evidence="11 12" key="1">
    <citation type="submission" date="2016-10" db="EMBL/GenBank/DDBJ databases">
        <title>Rodentibacter gen. nov. and new species.</title>
        <authorList>
            <person name="Christensen H."/>
        </authorList>
    </citation>
    <scope>NUCLEOTIDE SEQUENCE [LARGE SCALE GENOMIC DNA]</scope>
    <source>
        <strain evidence="11 12">Ppn418</strain>
    </source>
</reference>
<comment type="subunit">
    <text evidence="2 6">Homodimer.</text>
</comment>
<sequence length="292" mass="32516">MQELIKHALPRDIPLNQAIVQELEAGNWGGFLAAQQVARLCLDFTLEPWQLAIHLLPIAACYSHTAVSHFNVGAVAIGQKGDFYFGANQEFANVEIQQTIHAEQSAISHAWLRGETQIAHVVVNYTPCGHCRQFMNELQGAEELQIHLPHRLNSPLHHYLPDSFGPKDLDITAHLLAKEEHHLIADHSDELINQAILAANQSHCPYSESPHGIAMLFKNGEIITGRYAENAAFNPSLPALQTALNFAYLNDKTLTDIQRIVMVEKPVKLSHKSMAEKLLQALSLPVLEYVEV</sequence>
<evidence type="ECO:0000313" key="11">
    <source>
        <dbReference type="EMBL" id="OOF41640.1"/>
    </source>
</evidence>
<dbReference type="GO" id="GO:0004126">
    <property type="term" value="F:cytidine deaminase activity"/>
    <property type="evidence" value="ECO:0007669"/>
    <property type="project" value="UniProtKB-UniRule"/>
</dbReference>
<dbReference type="InterPro" id="IPR020797">
    <property type="entry name" value="Cytidine_deaminase_bacteria"/>
</dbReference>
<evidence type="ECO:0000256" key="3">
    <source>
        <dbReference type="ARBA" id="ARBA00022723"/>
    </source>
</evidence>
<evidence type="ECO:0000256" key="7">
    <source>
        <dbReference type="PIRSR" id="PIRSR006334-1"/>
    </source>
</evidence>
<dbReference type="STRING" id="1908257.BKK47_00660"/>
<dbReference type="Proteomes" id="UP000189426">
    <property type="component" value="Unassembled WGS sequence"/>
</dbReference>
<keyword evidence="4 6" id="KW-0378">Hydrolase</keyword>
<comment type="function">
    <text evidence="6">This enzyme scavenges exogenous and endogenous cytidine and 2'-deoxycytidine for UMP synthesis.</text>
</comment>
<protein>
    <recommendedName>
        <fullName evidence="6">Cytidine deaminase</fullName>
        <ecNumber evidence="6">3.5.4.5</ecNumber>
    </recommendedName>
    <alternativeName>
        <fullName evidence="6">Cytidine aminohydrolase</fullName>
        <shortName evidence="6">CDA</shortName>
    </alternativeName>
</protein>
<evidence type="ECO:0000256" key="4">
    <source>
        <dbReference type="ARBA" id="ARBA00022801"/>
    </source>
</evidence>
<feature type="domain" description="CMP/dCMP-type deaminase" evidence="10">
    <location>
        <begin position="47"/>
        <end position="167"/>
    </location>
</feature>
<feature type="binding site" evidence="6 9">
    <location>
        <position position="131"/>
    </location>
    <ligand>
        <name>Zn(2+)</name>
        <dbReference type="ChEBI" id="CHEBI:29105"/>
        <note>catalytic</note>
    </ligand>
</feature>
<dbReference type="FunFam" id="3.40.140.10:FF:000007">
    <property type="entry name" value="Cytidine deaminase"/>
    <property type="match status" value="1"/>
</dbReference>
<comment type="caution">
    <text evidence="11">The sequence shown here is derived from an EMBL/GenBank/DDBJ whole genome shotgun (WGS) entry which is preliminary data.</text>
</comment>
<dbReference type="Pfam" id="PF00383">
    <property type="entry name" value="dCMP_cyt_deam_1"/>
    <property type="match status" value="1"/>
</dbReference>
<evidence type="ECO:0000256" key="1">
    <source>
        <dbReference type="ARBA" id="ARBA00006576"/>
    </source>
</evidence>
<dbReference type="Gene3D" id="3.40.140.10">
    <property type="entry name" value="Cytidine Deaminase, domain 2"/>
    <property type="match status" value="2"/>
</dbReference>
<dbReference type="CDD" id="cd01283">
    <property type="entry name" value="cytidine_deaminase"/>
    <property type="match status" value="2"/>
</dbReference>
<feature type="binding site" evidence="6 9">
    <location>
        <position position="101"/>
    </location>
    <ligand>
        <name>Zn(2+)</name>
        <dbReference type="ChEBI" id="CHEBI:29105"/>
        <note>catalytic</note>
    </ligand>
</feature>
<dbReference type="InterPro" id="IPR016192">
    <property type="entry name" value="APOBEC/CMP_deaminase_Zn-bd"/>
</dbReference>
<dbReference type="NCBIfam" id="TIGR01355">
    <property type="entry name" value="cyt_deam_dimer"/>
    <property type="match status" value="1"/>
</dbReference>
<dbReference type="InterPro" id="IPR006263">
    <property type="entry name" value="Cyt_deam_dimer"/>
</dbReference>
<feature type="active site" description="Proton donor" evidence="6 7">
    <location>
        <position position="103"/>
    </location>
</feature>
<dbReference type="PANTHER" id="PTHR11644:SF2">
    <property type="entry name" value="CYTIDINE DEAMINASE"/>
    <property type="match status" value="1"/>
</dbReference>
<feature type="binding site" evidence="6 8">
    <location>
        <begin position="88"/>
        <end position="90"/>
    </location>
    <ligand>
        <name>substrate</name>
    </ligand>
</feature>
<organism evidence="11 12">
    <name type="scientific">Rodentibacter mrazii</name>
    <dbReference type="NCBI Taxonomy" id="1908257"/>
    <lineage>
        <taxon>Bacteria</taxon>
        <taxon>Pseudomonadati</taxon>
        <taxon>Pseudomonadota</taxon>
        <taxon>Gammaproteobacteria</taxon>
        <taxon>Pasteurellales</taxon>
        <taxon>Pasteurellaceae</taxon>
        <taxon>Rodentibacter</taxon>
    </lineage>
</organism>
<feature type="binding site" evidence="6 9">
    <location>
        <position position="128"/>
    </location>
    <ligand>
        <name>Zn(2+)</name>
        <dbReference type="ChEBI" id="CHEBI:29105"/>
        <note>catalytic</note>
    </ligand>
</feature>
<dbReference type="GO" id="GO:0005829">
    <property type="term" value="C:cytosol"/>
    <property type="evidence" value="ECO:0007669"/>
    <property type="project" value="TreeGrafter"/>
</dbReference>
<dbReference type="PANTHER" id="PTHR11644">
    <property type="entry name" value="CYTIDINE DEAMINASE"/>
    <property type="match status" value="1"/>
</dbReference>
<comment type="cofactor">
    <cofactor evidence="6 9">
        <name>Zn(2+)</name>
        <dbReference type="ChEBI" id="CHEBI:29105"/>
    </cofactor>
    <text evidence="6 9">Binds 1 zinc ion.</text>
</comment>
<dbReference type="InterPro" id="IPR013171">
    <property type="entry name" value="Cyd/dCyd_deaminase_Zn-bd"/>
</dbReference>
<dbReference type="NCBIfam" id="NF006537">
    <property type="entry name" value="PRK09027.1"/>
    <property type="match status" value="1"/>
</dbReference>